<feature type="active site" evidence="9">
    <location>
        <position position="264"/>
    </location>
</feature>
<keyword evidence="4 9" id="KW-0159">Chromosome partition</keyword>
<comment type="similarity">
    <text evidence="9">Belongs to the 'phage' integrase family. XerC subfamily.</text>
</comment>
<comment type="subcellular location">
    <subcellularLocation>
        <location evidence="1 9">Cytoplasm</location>
    </subcellularLocation>
</comment>
<dbReference type="Proteomes" id="UP000005387">
    <property type="component" value="Unassembled WGS sequence"/>
</dbReference>
<gene>
    <name evidence="9" type="primary">xerC</name>
    <name evidence="12" type="ORF">PaecuDRAFT_3349</name>
</gene>
<dbReference type="InterPro" id="IPR023009">
    <property type="entry name" value="Tyrosine_recombinase_XerC/XerD"/>
</dbReference>
<comment type="caution">
    <text evidence="9">Lacks conserved residue(s) required for the propagation of feature annotation.</text>
</comment>
<dbReference type="InterPro" id="IPR013762">
    <property type="entry name" value="Integrase-like_cat_sf"/>
</dbReference>
<dbReference type="SUPFAM" id="SSF56349">
    <property type="entry name" value="DNA breaking-rejoining enzymes"/>
    <property type="match status" value="1"/>
</dbReference>
<keyword evidence="3 9" id="KW-0132">Cell division</keyword>
<dbReference type="InterPro" id="IPR010998">
    <property type="entry name" value="Integrase_recombinase_N"/>
</dbReference>
<dbReference type="Gene3D" id="1.10.150.130">
    <property type="match status" value="1"/>
</dbReference>
<evidence type="ECO:0000313" key="13">
    <source>
        <dbReference type="Proteomes" id="UP000005387"/>
    </source>
</evidence>
<evidence type="ECO:0000256" key="3">
    <source>
        <dbReference type="ARBA" id="ARBA00022618"/>
    </source>
</evidence>
<comment type="subunit">
    <text evidence="9">Forms a cyclic heterotetrameric complex composed of two molecules of XerC and two molecules of XerD.</text>
</comment>
<evidence type="ECO:0000256" key="4">
    <source>
        <dbReference type="ARBA" id="ARBA00022829"/>
    </source>
</evidence>
<dbReference type="CDD" id="cd00798">
    <property type="entry name" value="INT_XerDC_C"/>
    <property type="match status" value="1"/>
</dbReference>
<dbReference type="Gene3D" id="1.10.443.10">
    <property type="entry name" value="Intergrase catalytic core"/>
    <property type="match status" value="1"/>
</dbReference>
<evidence type="ECO:0000256" key="8">
    <source>
        <dbReference type="ARBA" id="ARBA00023306"/>
    </source>
</evidence>
<dbReference type="Pfam" id="PF00589">
    <property type="entry name" value="Phage_integrase"/>
    <property type="match status" value="1"/>
</dbReference>
<dbReference type="PROSITE" id="PS51898">
    <property type="entry name" value="TYR_RECOMBINASE"/>
    <property type="match status" value="1"/>
</dbReference>
<evidence type="ECO:0000313" key="12">
    <source>
        <dbReference type="EMBL" id="EFM09846.1"/>
    </source>
</evidence>
<reference evidence="12 13" key="1">
    <citation type="submission" date="2010-07" db="EMBL/GenBank/DDBJ databases">
        <title>The draft genome of Paenibacillus curdlanolyticus YK9.</title>
        <authorList>
            <consortium name="US DOE Joint Genome Institute (JGI-PGF)"/>
            <person name="Lucas S."/>
            <person name="Copeland A."/>
            <person name="Lapidus A."/>
            <person name="Cheng J.-F."/>
            <person name="Bruce D."/>
            <person name="Goodwin L."/>
            <person name="Pitluck S."/>
            <person name="Land M.L."/>
            <person name="Hauser L."/>
            <person name="Chang Y.-J."/>
            <person name="Jeffries C."/>
            <person name="Anderson I.J."/>
            <person name="Johnson E."/>
            <person name="Loganathan U."/>
            <person name="Mulhopadhyay B."/>
            <person name="Kyrpides N."/>
            <person name="Woyke T.J."/>
        </authorList>
    </citation>
    <scope>NUCLEOTIDE SEQUENCE [LARGE SCALE GENOMIC DNA]</scope>
    <source>
        <strain evidence="12 13">YK9</strain>
    </source>
</reference>
<feature type="domain" description="Tyr recombinase" evidence="10">
    <location>
        <begin position="126"/>
        <end position="309"/>
    </location>
</feature>
<keyword evidence="8 9" id="KW-0131">Cell cycle</keyword>
<dbReference type="PANTHER" id="PTHR30349">
    <property type="entry name" value="PHAGE INTEGRASE-RELATED"/>
    <property type="match status" value="1"/>
</dbReference>
<dbReference type="PANTHER" id="PTHR30349:SF81">
    <property type="entry name" value="TYROSINE RECOMBINASE XERC"/>
    <property type="match status" value="1"/>
</dbReference>
<evidence type="ECO:0000256" key="9">
    <source>
        <dbReference type="HAMAP-Rule" id="MF_01808"/>
    </source>
</evidence>
<evidence type="ECO:0000256" key="6">
    <source>
        <dbReference type="ARBA" id="ARBA00023125"/>
    </source>
</evidence>
<dbReference type="AlphaFoldDB" id="E0ICG0"/>
<dbReference type="STRING" id="717606.PaecuDRAFT_3349"/>
<feature type="active site" description="O-(3'-phospho-DNA)-tyrosine intermediate" evidence="9">
    <location>
        <position position="296"/>
    </location>
</feature>
<dbReference type="InterPro" id="IPR004107">
    <property type="entry name" value="Integrase_SAM-like_N"/>
</dbReference>
<dbReference type="PROSITE" id="PS51900">
    <property type="entry name" value="CB"/>
    <property type="match status" value="1"/>
</dbReference>
<accession>E0ICG0</accession>
<proteinExistence type="inferred from homology"/>
<dbReference type="InterPro" id="IPR011010">
    <property type="entry name" value="DNA_brk_join_enz"/>
</dbReference>
<keyword evidence="7 9" id="KW-0233">DNA recombination</keyword>
<dbReference type="eggNOG" id="COG4974">
    <property type="taxonomic scope" value="Bacteria"/>
</dbReference>
<feature type="active site" evidence="9">
    <location>
        <position position="166"/>
    </location>
</feature>
<dbReference type="EMBL" id="AEDD01000009">
    <property type="protein sequence ID" value="EFM09846.1"/>
    <property type="molecule type" value="Genomic_DNA"/>
</dbReference>
<dbReference type="Pfam" id="PF02899">
    <property type="entry name" value="Phage_int_SAM_1"/>
    <property type="match status" value="1"/>
</dbReference>
<dbReference type="NCBIfam" id="NF001399">
    <property type="entry name" value="PRK00283.1"/>
    <property type="match status" value="1"/>
</dbReference>
<dbReference type="InterPro" id="IPR050090">
    <property type="entry name" value="Tyrosine_recombinase_XerCD"/>
</dbReference>
<evidence type="ECO:0000256" key="1">
    <source>
        <dbReference type="ARBA" id="ARBA00004496"/>
    </source>
</evidence>
<dbReference type="GO" id="GO:0006313">
    <property type="term" value="P:DNA transposition"/>
    <property type="evidence" value="ECO:0007669"/>
    <property type="project" value="UniProtKB-UniRule"/>
</dbReference>
<keyword evidence="2 9" id="KW-0963">Cytoplasm</keyword>
<dbReference type="InterPro" id="IPR044068">
    <property type="entry name" value="CB"/>
</dbReference>
<evidence type="ECO:0000256" key="2">
    <source>
        <dbReference type="ARBA" id="ARBA00022490"/>
    </source>
</evidence>
<keyword evidence="6 9" id="KW-0238">DNA-binding</keyword>
<dbReference type="GO" id="GO:0007059">
    <property type="term" value="P:chromosome segregation"/>
    <property type="evidence" value="ECO:0007669"/>
    <property type="project" value="UniProtKB-UniRule"/>
</dbReference>
<sequence>MPVEYMGDRHHSLSEGIAGQMETELQSFLRDWPADRSLSESTLMSYERDLRHFIRFAADAGISAPEQVQKHHMARYWLTLRQEGRKNASLSRYRVSLRAFFRYLMDKQRVTADPTADMDAPKPDSPPPRILTAVQVELLLASPDPAEPSGLRDSAILETMYATGIRVSELIALDLEHVHVSLGFIRCSANAKERIVPIGRAASASLEAYLQSGRERLLRDNSEEQAVFINRRGERMTRQGLWKIVKKHAALASIEGDLTPHSLRHSFAAHLLENGADVRAVQEMMGHAGLAATQKYVHLTKSRMKEVYERSHPRAR</sequence>
<feature type="active site" evidence="9">
    <location>
        <position position="261"/>
    </location>
</feature>
<evidence type="ECO:0000256" key="5">
    <source>
        <dbReference type="ARBA" id="ARBA00022908"/>
    </source>
</evidence>
<comment type="function">
    <text evidence="9">Site-specific tyrosine recombinase, which acts by catalyzing the cutting and rejoining of the recombining DNA molecules. The XerC-XerD complex is essential to convert dimers of the bacterial chromosome into monomers to permit their segregation at cell division. It also contributes to the segregational stability of plasmids.</text>
</comment>
<evidence type="ECO:0000256" key="7">
    <source>
        <dbReference type="ARBA" id="ARBA00023172"/>
    </source>
</evidence>
<feature type="domain" description="Core-binding (CB)" evidence="11">
    <location>
        <begin position="19"/>
        <end position="105"/>
    </location>
</feature>
<name>E0ICG0_9BACL</name>
<dbReference type="GO" id="GO:0009037">
    <property type="term" value="F:tyrosine-based site-specific recombinase activity"/>
    <property type="evidence" value="ECO:0007669"/>
    <property type="project" value="UniProtKB-UniRule"/>
</dbReference>
<dbReference type="GO" id="GO:0051301">
    <property type="term" value="P:cell division"/>
    <property type="evidence" value="ECO:0007669"/>
    <property type="project" value="UniProtKB-KW"/>
</dbReference>
<evidence type="ECO:0000259" key="10">
    <source>
        <dbReference type="PROSITE" id="PS51898"/>
    </source>
</evidence>
<dbReference type="HAMAP" id="MF_01808">
    <property type="entry name" value="Recomb_XerC_XerD"/>
    <property type="match status" value="1"/>
</dbReference>
<keyword evidence="13" id="KW-1185">Reference proteome</keyword>
<protein>
    <recommendedName>
        <fullName evidence="9">Tyrosine recombinase XerC</fullName>
    </recommendedName>
</protein>
<dbReference type="GO" id="GO:0005737">
    <property type="term" value="C:cytoplasm"/>
    <property type="evidence" value="ECO:0007669"/>
    <property type="project" value="UniProtKB-SubCell"/>
</dbReference>
<dbReference type="InterPro" id="IPR002104">
    <property type="entry name" value="Integrase_catalytic"/>
</dbReference>
<feature type="active site" evidence="9">
    <location>
        <position position="287"/>
    </location>
</feature>
<organism evidence="12 13">
    <name type="scientific">Paenibacillus curdlanolyticus YK9</name>
    <dbReference type="NCBI Taxonomy" id="717606"/>
    <lineage>
        <taxon>Bacteria</taxon>
        <taxon>Bacillati</taxon>
        <taxon>Bacillota</taxon>
        <taxon>Bacilli</taxon>
        <taxon>Bacillales</taxon>
        <taxon>Paenibacillaceae</taxon>
        <taxon>Paenibacillus</taxon>
    </lineage>
</organism>
<evidence type="ECO:0000259" key="11">
    <source>
        <dbReference type="PROSITE" id="PS51900"/>
    </source>
</evidence>
<dbReference type="GO" id="GO:0003677">
    <property type="term" value="F:DNA binding"/>
    <property type="evidence" value="ECO:0007669"/>
    <property type="project" value="UniProtKB-UniRule"/>
</dbReference>
<keyword evidence="5 9" id="KW-0229">DNA integration</keyword>